<keyword evidence="1 2" id="KW-1133">Transmembrane helix</keyword>
<evidence type="ECO:0000256" key="2">
    <source>
        <dbReference type="SAM" id="Phobius"/>
    </source>
</evidence>
<feature type="domain" description="CNNM transmembrane" evidence="3">
    <location>
        <begin position="1"/>
        <end position="105"/>
    </location>
</feature>
<evidence type="ECO:0000259" key="3">
    <source>
        <dbReference type="PROSITE" id="PS51846"/>
    </source>
</evidence>
<evidence type="ECO:0000313" key="5">
    <source>
        <dbReference type="Proteomes" id="UP000814243"/>
    </source>
</evidence>
<dbReference type="InterPro" id="IPR045095">
    <property type="entry name" value="ACDP"/>
</dbReference>
<accession>A0A922SB35</accession>
<sequence>MPVRDHGNYLLCSILLGNVAVNSTFTILLDELTSGLFAVIFSTLSIVLLGHKGHMAFVHRINNEGEGDPFYETMGLVTLEDVIEEMIQAEIVDETDVFCKLLVVL</sequence>
<dbReference type="PANTHER" id="PTHR12064:SF94">
    <property type="entry name" value="UNEXTENDED PROTEIN"/>
    <property type="match status" value="1"/>
</dbReference>
<evidence type="ECO:0000313" key="4">
    <source>
        <dbReference type="EMBL" id="KAH9630588.1"/>
    </source>
</evidence>
<gene>
    <name evidence="4" type="ORF">HF086_016092</name>
</gene>
<dbReference type="Gene3D" id="3.10.580.10">
    <property type="entry name" value="CBS-domain"/>
    <property type="match status" value="1"/>
</dbReference>
<keyword evidence="1 2" id="KW-0472">Membrane</keyword>
<proteinExistence type="predicted"/>
<dbReference type="InterPro" id="IPR046342">
    <property type="entry name" value="CBS_dom_sf"/>
</dbReference>
<comment type="caution">
    <text evidence="4">The sequence shown here is derived from an EMBL/GenBank/DDBJ whole genome shotgun (WGS) entry which is preliminary data.</text>
</comment>
<dbReference type="PROSITE" id="PS51846">
    <property type="entry name" value="CNNM"/>
    <property type="match status" value="1"/>
</dbReference>
<dbReference type="GO" id="GO:0005886">
    <property type="term" value="C:plasma membrane"/>
    <property type="evidence" value="ECO:0007669"/>
    <property type="project" value="TreeGrafter"/>
</dbReference>
<organism evidence="4 5">
    <name type="scientific">Spodoptera exigua</name>
    <name type="common">Beet armyworm</name>
    <name type="synonym">Noctua fulgens</name>
    <dbReference type="NCBI Taxonomy" id="7107"/>
    <lineage>
        <taxon>Eukaryota</taxon>
        <taxon>Metazoa</taxon>
        <taxon>Ecdysozoa</taxon>
        <taxon>Arthropoda</taxon>
        <taxon>Hexapoda</taxon>
        <taxon>Insecta</taxon>
        <taxon>Pterygota</taxon>
        <taxon>Neoptera</taxon>
        <taxon>Endopterygota</taxon>
        <taxon>Lepidoptera</taxon>
        <taxon>Glossata</taxon>
        <taxon>Ditrysia</taxon>
        <taxon>Noctuoidea</taxon>
        <taxon>Noctuidae</taxon>
        <taxon>Amphipyrinae</taxon>
        <taxon>Spodoptera</taxon>
    </lineage>
</organism>
<dbReference type="GO" id="GO:0010960">
    <property type="term" value="P:magnesium ion homeostasis"/>
    <property type="evidence" value="ECO:0007669"/>
    <property type="project" value="InterPro"/>
</dbReference>
<name>A0A922SB35_SPOEX</name>
<dbReference type="Proteomes" id="UP000814243">
    <property type="component" value="Unassembled WGS sequence"/>
</dbReference>
<reference evidence="4" key="1">
    <citation type="journal article" date="2021" name="G3 (Bethesda)">
        <title>Genome and transcriptome analysis of the beet armyworm Spodoptera exigua reveals targets for pest control. .</title>
        <authorList>
            <person name="Simon S."/>
            <person name="Breeschoten T."/>
            <person name="Jansen H.J."/>
            <person name="Dirks R.P."/>
            <person name="Schranz M.E."/>
            <person name="Ros V.I.D."/>
        </authorList>
    </citation>
    <scope>NUCLEOTIDE SEQUENCE</scope>
    <source>
        <strain evidence="4">TB_SE_WUR_2020</strain>
    </source>
</reference>
<dbReference type="GO" id="GO:0022857">
    <property type="term" value="F:transmembrane transporter activity"/>
    <property type="evidence" value="ECO:0007669"/>
    <property type="project" value="TreeGrafter"/>
</dbReference>
<dbReference type="AlphaFoldDB" id="A0A922SB35"/>
<dbReference type="PANTHER" id="PTHR12064">
    <property type="entry name" value="METAL TRANSPORTER CNNM"/>
    <property type="match status" value="1"/>
</dbReference>
<evidence type="ECO:0000256" key="1">
    <source>
        <dbReference type="PROSITE-ProRule" id="PRU01193"/>
    </source>
</evidence>
<dbReference type="EMBL" id="JACEFF010000816">
    <property type="protein sequence ID" value="KAH9630588.1"/>
    <property type="molecule type" value="Genomic_DNA"/>
</dbReference>
<protein>
    <recommendedName>
        <fullName evidence="3">CNNM transmembrane domain-containing protein</fullName>
    </recommendedName>
</protein>
<feature type="transmembrane region" description="Helical" evidence="2">
    <location>
        <begin position="35"/>
        <end position="51"/>
    </location>
</feature>
<dbReference type="InterPro" id="IPR002550">
    <property type="entry name" value="CNNM"/>
</dbReference>
<keyword evidence="1 2" id="KW-0812">Transmembrane</keyword>
<feature type="transmembrane region" description="Helical" evidence="2">
    <location>
        <begin position="7"/>
        <end position="29"/>
    </location>
</feature>